<accession>A0A0R3E5P0</accession>
<dbReference type="PRINTS" id="PR00604">
    <property type="entry name" value="CYTCHRMECIAB"/>
</dbReference>
<evidence type="ECO:0000256" key="6">
    <source>
        <dbReference type="PROSITE-ProRule" id="PRU00433"/>
    </source>
</evidence>
<dbReference type="Pfam" id="PF00034">
    <property type="entry name" value="Cytochrom_C"/>
    <property type="match status" value="1"/>
</dbReference>
<keyword evidence="1" id="KW-0813">Transport</keyword>
<keyword evidence="7" id="KW-0732">Signal</keyword>
<evidence type="ECO:0000256" key="3">
    <source>
        <dbReference type="ARBA" id="ARBA00022723"/>
    </source>
</evidence>
<keyword evidence="10" id="KW-1185">Reference proteome</keyword>
<feature type="signal peptide" evidence="7">
    <location>
        <begin position="1"/>
        <end position="26"/>
    </location>
</feature>
<dbReference type="GO" id="GO:0046872">
    <property type="term" value="F:metal ion binding"/>
    <property type="evidence" value="ECO:0007669"/>
    <property type="project" value="UniProtKB-KW"/>
</dbReference>
<organism evidence="9 10">
    <name type="scientific">Bradyrhizobium manausense</name>
    <dbReference type="NCBI Taxonomy" id="989370"/>
    <lineage>
        <taxon>Bacteria</taxon>
        <taxon>Pseudomonadati</taxon>
        <taxon>Pseudomonadota</taxon>
        <taxon>Alphaproteobacteria</taxon>
        <taxon>Hyphomicrobiales</taxon>
        <taxon>Nitrobacteraceae</taxon>
        <taxon>Bradyrhizobium</taxon>
    </lineage>
</organism>
<dbReference type="InterPro" id="IPR036909">
    <property type="entry name" value="Cyt_c-like_dom_sf"/>
</dbReference>
<dbReference type="AlphaFoldDB" id="A0A0R3E5P0"/>
<dbReference type="InterPro" id="IPR009056">
    <property type="entry name" value="Cyt_c-like_dom"/>
</dbReference>
<name>A0A0R3E5P0_9BRAD</name>
<evidence type="ECO:0000313" key="10">
    <source>
        <dbReference type="Proteomes" id="UP000051936"/>
    </source>
</evidence>
<proteinExistence type="predicted"/>
<dbReference type="Proteomes" id="UP000051936">
    <property type="component" value="Unassembled WGS sequence"/>
</dbReference>
<comment type="caution">
    <text evidence="9">The sequence shown here is derived from an EMBL/GenBank/DDBJ whole genome shotgun (WGS) entry which is preliminary data.</text>
</comment>
<dbReference type="InterPro" id="IPR002327">
    <property type="entry name" value="Cyt_c_1A/1B"/>
</dbReference>
<reference evidence="9 10" key="1">
    <citation type="submission" date="2015-09" db="EMBL/GenBank/DDBJ databases">
        <title>Draft Genome Sequence of Bradyrhizobium manausense Strain BR 3351T, a Novel Symbiotic Nitrogen-Fixing Alphaproteobacterium Isolated from Brazilian Amazon Rain Forest.</title>
        <authorList>
            <person name="De Araujo J.L."/>
            <person name="Zilli J.E."/>
        </authorList>
    </citation>
    <scope>NUCLEOTIDE SEQUENCE [LARGE SCALE GENOMIC DNA]</scope>
    <source>
        <strain evidence="9 10">BR3351</strain>
    </source>
</reference>
<evidence type="ECO:0000256" key="2">
    <source>
        <dbReference type="ARBA" id="ARBA00022617"/>
    </source>
</evidence>
<dbReference type="PROSITE" id="PS51007">
    <property type="entry name" value="CYTC"/>
    <property type="match status" value="1"/>
</dbReference>
<gene>
    <name evidence="9" type="ORF">AOQ71_02400</name>
</gene>
<dbReference type="SUPFAM" id="SSF46626">
    <property type="entry name" value="Cytochrome c"/>
    <property type="match status" value="1"/>
</dbReference>
<evidence type="ECO:0000256" key="7">
    <source>
        <dbReference type="SAM" id="SignalP"/>
    </source>
</evidence>
<evidence type="ECO:0000259" key="8">
    <source>
        <dbReference type="PROSITE" id="PS51007"/>
    </source>
</evidence>
<dbReference type="PANTHER" id="PTHR11961">
    <property type="entry name" value="CYTOCHROME C"/>
    <property type="match status" value="1"/>
</dbReference>
<feature type="chain" id="PRO_5006436082" evidence="7">
    <location>
        <begin position="27"/>
        <end position="133"/>
    </location>
</feature>
<dbReference type="STRING" id="989370.AOQ71_02400"/>
<sequence>MKRIGRLGLVISSAMLYLIPSSSPLAQDVLSKGAEQQMFNNACRTCHSIQKDDNRLGPNLHQIIERKAGSLPEYNYSAAMRNSDFIWDEAKLARFIANPDEVVPGNKMVPYGGLSSVEDRKKIVLFLRSMRSQ</sequence>
<evidence type="ECO:0000313" key="9">
    <source>
        <dbReference type="EMBL" id="KRQ17354.1"/>
    </source>
</evidence>
<keyword evidence="5 6" id="KW-0408">Iron</keyword>
<evidence type="ECO:0000256" key="1">
    <source>
        <dbReference type="ARBA" id="ARBA00022448"/>
    </source>
</evidence>
<dbReference type="EMBL" id="LJYG01000015">
    <property type="protein sequence ID" value="KRQ17354.1"/>
    <property type="molecule type" value="Genomic_DNA"/>
</dbReference>
<dbReference type="GO" id="GO:0020037">
    <property type="term" value="F:heme binding"/>
    <property type="evidence" value="ECO:0007669"/>
    <property type="project" value="InterPro"/>
</dbReference>
<evidence type="ECO:0000256" key="4">
    <source>
        <dbReference type="ARBA" id="ARBA00022982"/>
    </source>
</evidence>
<protein>
    <submittedName>
        <fullName evidence="9">Cytochrome C</fullName>
    </submittedName>
</protein>
<keyword evidence="2 6" id="KW-0349">Heme</keyword>
<feature type="domain" description="Cytochrome c" evidence="8">
    <location>
        <begin position="30"/>
        <end position="131"/>
    </location>
</feature>
<dbReference type="GO" id="GO:0009055">
    <property type="term" value="F:electron transfer activity"/>
    <property type="evidence" value="ECO:0007669"/>
    <property type="project" value="InterPro"/>
</dbReference>
<keyword evidence="3 6" id="KW-0479">Metal-binding</keyword>
<dbReference type="RefSeq" id="WP_057741238.1">
    <property type="nucleotide sequence ID" value="NZ_LJYG01000015.1"/>
</dbReference>
<dbReference type="Gene3D" id="1.10.760.10">
    <property type="entry name" value="Cytochrome c-like domain"/>
    <property type="match status" value="1"/>
</dbReference>
<dbReference type="OrthoDB" id="9805828at2"/>
<keyword evidence="4" id="KW-0249">Electron transport</keyword>
<evidence type="ECO:0000256" key="5">
    <source>
        <dbReference type="ARBA" id="ARBA00023004"/>
    </source>
</evidence>